<gene>
    <name evidence="1" type="ORF">AVEN_40337_1</name>
</gene>
<sequence length="107" mass="12203">MPITEICKPSALRDAVGNVYIRQQMSDKCIRSVPASAMAGYEDLSDFQRGVIVGAGEMRHSITEVAMKFRFASTTISRVYREYRVSGKTSNFRHRCDRKKTLKELDH</sequence>
<dbReference type="AlphaFoldDB" id="A0A4Y2F1X8"/>
<proteinExistence type="predicted"/>
<accession>A0A4Y2F1X8</accession>
<organism evidence="1 2">
    <name type="scientific">Araneus ventricosus</name>
    <name type="common">Orbweaver spider</name>
    <name type="synonym">Epeira ventricosa</name>
    <dbReference type="NCBI Taxonomy" id="182803"/>
    <lineage>
        <taxon>Eukaryota</taxon>
        <taxon>Metazoa</taxon>
        <taxon>Ecdysozoa</taxon>
        <taxon>Arthropoda</taxon>
        <taxon>Chelicerata</taxon>
        <taxon>Arachnida</taxon>
        <taxon>Araneae</taxon>
        <taxon>Araneomorphae</taxon>
        <taxon>Entelegynae</taxon>
        <taxon>Araneoidea</taxon>
        <taxon>Araneidae</taxon>
        <taxon>Araneus</taxon>
    </lineage>
</organism>
<comment type="caution">
    <text evidence="1">The sequence shown here is derived from an EMBL/GenBank/DDBJ whole genome shotgun (WGS) entry which is preliminary data.</text>
</comment>
<evidence type="ECO:0008006" key="3">
    <source>
        <dbReference type="Google" id="ProtNLM"/>
    </source>
</evidence>
<dbReference type="Proteomes" id="UP000499080">
    <property type="component" value="Unassembled WGS sequence"/>
</dbReference>
<protein>
    <recommendedName>
        <fullName evidence="3">Tc3 transposase DNA binding domain-containing protein</fullName>
    </recommendedName>
</protein>
<reference evidence="1 2" key="1">
    <citation type="journal article" date="2019" name="Sci. Rep.">
        <title>Orb-weaving spider Araneus ventricosus genome elucidates the spidroin gene catalogue.</title>
        <authorList>
            <person name="Kono N."/>
            <person name="Nakamura H."/>
            <person name="Ohtoshi R."/>
            <person name="Moran D.A.P."/>
            <person name="Shinohara A."/>
            <person name="Yoshida Y."/>
            <person name="Fujiwara M."/>
            <person name="Mori M."/>
            <person name="Tomita M."/>
            <person name="Arakawa K."/>
        </authorList>
    </citation>
    <scope>NUCLEOTIDE SEQUENCE [LARGE SCALE GENOMIC DNA]</scope>
</reference>
<name>A0A4Y2F1X8_ARAVE</name>
<keyword evidence="2" id="KW-1185">Reference proteome</keyword>
<evidence type="ECO:0000313" key="1">
    <source>
        <dbReference type="EMBL" id="GBM35111.1"/>
    </source>
</evidence>
<dbReference type="OrthoDB" id="10045182at2759"/>
<evidence type="ECO:0000313" key="2">
    <source>
        <dbReference type="Proteomes" id="UP000499080"/>
    </source>
</evidence>
<dbReference type="EMBL" id="BGPR01000776">
    <property type="protein sequence ID" value="GBM35111.1"/>
    <property type="molecule type" value="Genomic_DNA"/>
</dbReference>